<reference evidence="1" key="1">
    <citation type="submission" date="2014-09" db="EMBL/GenBank/DDBJ databases">
        <authorList>
            <person name="Magalhaes I.L.F."/>
            <person name="Oliveira U."/>
            <person name="Santos F.R."/>
            <person name="Vidigal T.H.D.A."/>
            <person name="Brescovit A.D."/>
            <person name="Santos A.J."/>
        </authorList>
    </citation>
    <scope>NUCLEOTIDE SEQUENCE</scope>
    <source>
        <tissue evidence="1">Shoot tissue taken approximately 20 cm above the soil surface</tissue>
    </source>
</reference>
<protein>
    <submittedName>
        <fullName evidence="1">Uncharacterized protein</fullName>
    </submittedName>
</protein>
<reference evidence="1" key="2">
    <citation type="journal article" date="2015" name="Data Brief">
        <title>Shoot transcriptome of the giant reed, Arundo donax.</title>
        <authorList>
            <person name="Barrero R.A."/>
            <person name="Guerrero F.D."/>
            <person name="Moolhuijzen P."/>
            <person name="Goolsby J.A."/>
            <person name="Tidwell J."/>
            <person name="Bellgard S.E."/>
            <person name="Bellgard M.I."/>
        </authorList>
    </citation>
    <scope>NUCLEOTIDE SEQUENCE</scope>
    <source>
        <tissue evidence="1">Shoot tissue taken approximately 20 cm above the soil surface</tissue>
    </source>
</reference>
<evidence type="ECO:0000313" key="1">
    <source>
        <dbReference type="EMBL" id="JAD24550.1"/>
    </source>
</evidence>
<dbReference type="EMBL" id="GBRH01273345">
    <property type="protein sequence ID" value="JAD24550.1"/>
    <property type="molecule type" value="Transcribed_RNA"/>
</dbReference>
<proteinExistence type="predicted"/>
<name>A0A0A8YGU9_ARUDO</name>
<organism evidence="1">
    <name type="scientific">Arundo donax</name>
    <name type="common">Giant reed</name>
    <name type="synonym">Donax arundinaceus</name>
    <dbReference type="NCBI Taxonomy" id="35708"/>
    <lineage>
        <taxon>Eukaryota</taxon>
        <taxon>Viridiplantae</taxon>
        <taxon>Streptophyta</taxon>
        <taxon>Embryophyta</taxon>
        <taxon>Tracheophyta</taxon>
        <taxon>Spermatophyta</taxon>
        <taxon>Magnoliopsida</taxon>
        <taxon>Liliopsida</taxon>
        <taxon>Poales</taxon>
        <taxon>Poaceae</taxon>
        <taxon>PACMAD clade</taxon>
        <taxon>Arundinoideae</taxon>
        <taxon>Arundineae</taxon>
        <taxon>Arundo</taxon>
    </lineage>
</organism>
<dbReference type="AlphaFoldDB" id="A0A0A8YGU9"/>
<accession>A0A0A8YGU9</accession>
<sequence>MHVSHVEFVHVMRSCRIGMVTENGSCHQGIFSSEINFRSQVKVLNFW</sequence>